<evidence type="ECO:0000313" key="2">
    <source>
        <dbReference type="Proteomes" id="UP000447355"/>
    </source>
</evidence>
<dbReference type="EMBL" id="WWCX01000055">
    <property type="protein sequence ID" value="MYM96851.1"/>
    <property type="molecule type" value="Genomic_DNA"/>
</dbReference>
<dbReference type="Proteomes" id="UP000447355">
    <property type="component" value="Unassembled WGS sequence"/>
</dbReference>
<dbReference type="RefSeq" id="WP_161085834.1">
    <property type="nucleotide sequence ID" value="NZ_WWCX01000055.1"/>
</dbReference>
<accession>A0A845GS59</accession>
<protein>
    <submittedName>
        <fullName evidence="1">Antitoxin</fullName>
    </submittedName>
</protein>
<proteinExistence type="predicted"/>
<gene>
    <name evidence="1" type="ORF">GTP90_23630</name>
</gene>
<organism evidence="1 2">
    <name type="scientific">Duganella vulcania</name>
    <dbReference type="NCBI Taxonomy" id="2692166"/>
    <lineage>
        <taxon>Bacteria</taxon>
        <taxon>Pseudomonadati</taxon>
        <taxon>Pseudomonadota</taxon>
        <taxon>Betaproteobacteria</taxon>
        <taxon>Burkholderiales</taxon>
        <taxon>Oxalobacteraceae</taxon>
        <taxon>Telluria group</taxon>
        <taxon>Duganella</taxon>
    </lineage>
</organism>
<evidence type="ECO:0000313" key="1">
    <source>
        <dbReference type="EMBL" id="MYM96851.1"/>
    </source>
</evidence>
<dbReference type="AlphaFoldDB" id="A0A845GS59"/>
<comment type="caution">
    <text evidence="1">The sequence shown here is derived from an EMBL/GenBank/DDBJ whole genome shotgun (WGS) entry which is preliminary data.</text>
</comment>
<sequence>MRKEYDFSKMKRVPNLFEKLSKEITFRLDFDSLDYFQKVGDAYGFPAEKVMQLYLQKLASADKVLNIGFPTLEERKDLDAYIERQIERETKA</sequence>
<reference evidence="1" key="1">
    <citation type="submission" date="2019-12" db="EMBL/GenBank/DDBJ databases">
        <title>Novel species isolated from a subtropical stream in China.</title>
        <authorList>
            <person name="Lu H."/>
        </authorList>
    </citation>
    <scope>NUCLEOTIDE SEQUENCE [LARGE SCALE GENOMIC DNA]</scope>
    <source>
        <strain evidence="1">FT81W</strain>
    </source>
</reference>
<name>A0A845GS59_9BURK</name>